<evidence type="ECO:0000256" key="8">
    <source>
        <dbReference type="SAM" id="MobiDB-lite"/>
    </source>
</evidence>
<dbReference type="SUPFAM" id="SSF57959">
    <property type="entry name" value="Leucine zipper domain"/>
    <property type="match status" value="1"/>
</dbReference>
<dbReference type="InterPro" id="IPR008917">
    <property type="entry name" value="TF_DNA-bd_sf"/>
</dbReference>
<evidence type="ECO:0000259" key="9">
    <source>
        <dbReference type="PROSITE" id="PS50217"/>
    </source>
</evidence>
<dbReference type="SMART" id="SM00338">
    <property type="entry name" value="BRLZ"/>
    <property type="match status" value="1"/>
</dbReference>
<keyword evidence="5" id="KW-0238">DNA-binding</keyword>
<feature type="region of interest" description="Disordered" evidence="8">
    <location>
        <begin position="92"/>
        <end position="124"/>
    </location>
</feature>
<dbReference type="PROSITE" id="PS50217">
    <property type="entry name" value="BZIP"/>
    <property type="match status" value="1"/>
</dbReference>
<proteinExistence type="inferred from homology"/>
<dbReference type="FunFam" id="1.20.5.170:FF:000011">
    <property type="entry name" value="Transcription factor MafG, putative"/>
    <property type="match status" value="1"/>
</dbReference>
<dbReference type="AlphaFoldDB" id="A0A0L7RFV1"/>
<protein>
    <submittedName>
        <fullName evidence="10">Neural retina-specific leucine zipper protein</fullName>
    </submittedName>
</protein>
<evidence type="ECO:0000256" key="3">
    <source>
        <dbReference type="ARBA" id="ARBA00022491"/>
    </source>
</evidence>
<evidence type="ECO:0000256" key="2">
    <source>
        <dbReference type="ARBA" id="ARBA00008500"/>
    </source>
</evidence>
<reference evidence="10 11" key="1">
    <citation type="submission" date="2015-07" db="EMBL/GenBank/DDBJ databases">
        <title>The genome of Habropoda laboriosa.</title>
        <authorList>
            <person name="Pan H."/>
            <person name="Kapheim K."/>
        </authorList>
    </citation>
    <scope>NUCLEOTIDE SEQUENCE [LARGE SCALE GENOMIC DNA]</scope>
    <source>
        <strain evidence="10">0110345459</strain>
    </source>
</reference>
<feature type="compositionally biased region" description="Pro residues" evidence="8">
    <location>
        <begin position="102"/>
        <end position="117"/>
    </location>
</feature>
<organism evidence="10 11">
    <name type="scientific">Habropoda laboriosa</name>
    <dbReference type="NCBI Taxonomy" id="597456"/>
    <lineage>
        <taxon>Eukaryota</taxon>
        <taxon>Metazoa</taxon>
        <taxon>Ecdysozoa</taxon>
        <taxon>Arthropoda</taxon>
        <taxon>Hexapoda</taxon>
        <taxon>Insecta</taxon>
        <taxon>Pterygota</taxon>
        <taxon>Neoptera</taxon>
        <taxon>Endopterygota</taxon>
        <taxon>Hymenoptera</taxon>
        <taxon>Apocrita</taxon>
        <taxon>Aculeata</taxon>
        <taxon>Apoidea</taxon>
        <taxon>Anthophila</taxon>
        <taxon>Apidae</taxon>
        <taxon>Habropoda</taxon>
    </lineage>
</organism>
<dbReference type="InterPro" id="IPR004827">
    <property type="entry name" value="bZIP"/>
</dbReference>
<keyword evidence="4" id="KW-0805">Transcription regulation</keyword>
<dbReference type="Pfam" id="PF03131">
    <property type="entry name" value="bZIP_Maf"/>
    <property type="match status" value="1"/>
</dbReference>
<dbReference type="InterPro" id="IPR046347">
    <property type="entry name" value="bZIP_sf"/>
</dbReference>
<evidence type="ECO:0000256" key="4">
    <source>
        <dbReference type="ARBA" id="ARBA00023015"/>
    </source>
</evidence>
<dbReference type="InterPro" id="IPR004826">
    <property type="entry name" value="bZIP_Maf"/>
</dbReference>
<dbReference type="PANTHER" id="PTHR10129">
    <property type="entry name" value="TRANSCRIPTION FACTOR MAF"/>
    <property type="match status" value="1"/>
</dbReference>
<dbReference type="Gene3D" id="1.20.5.170">
    <property type="match status" value="1"/>
</dbReference>
<keyword evidence="6" id="KW-0804">Transcription</keyword>
<dbReference type="PANTHER" id="PTHR10129:SF44">
    <property type="entry name" value="TRAFFIC JAM, ISOFORM C"/>
    <property type="match status" value="1"/>
</dbReference>
<comment type="subcellular location">
    <subcellularLocation>
        <location evidence="1">Nucleus</location>
    </subcellularLocation>
</comment>
<feature type="region of interest" description="Disordered" evidence="8">
    <location>
        <begin position="387"/>
        <end position="451"/>
    </location>
</feature>
<comment type="similarity">
    <text evidence="2">Belongs to the bZIP family. Maf subfamily.</text>
</comment>
<feature type="domain" description="BZIP" evidence="9">
    <location>
        <begin position="318"/>
        <end position="381"/>
    </location>
</feature>
<evidence type="ECO:0000256" key="1">
    <source>
        <dbReference type="ARBA" id="ARBA00004123"/>
    </source>
</evidence>
<feature type="compositionally biased region" description="Low complexity" evidence="8">
    <location>
        <begin position="397"/>
        <end position="410"/>
    </location>
</feature>
<accession>A0A0L7RFV1</accession>
<dbReference type="SUPFAM" id="SSF47454">
    <property type="entry name" value="A DNA-binding domain in eukaryotic transcription factors"/>
    <property type="match status" value="1"/>
</dbReference>
<dbReference type="CDD" id="cd14718">
    <property type="entry name" value="bZIP_Maf_large"/>
    <property type="match status" value="1"/>
</dbReference>
<dbReference type="EMBL" id="KQ414601">
    <property type="protein sequence ID" value="KOC69708.1"/>
    <property type="molecule type" value="Genomic_DNA"/>
</dbReference>
<evidence type="ECO:0000313" key="11">
    <source>
        <dbReference type="Proteomes" id="UP000053825"/>
    </source>
</evidence>
<feature type="compositionally biased region" description="Basic residues" evidence="8">
    <location>
        <begin position="387"/>
        <end position="396"/>
    </location>
</feature>
<dbReference type="GO" id="GO:0000978">
    <property type="term" value="F:RNA polymerase II cis-regulatory region sequence-specific DNA binding"/>
    <property type="evidence" value="ECO:0007669"/>
    <property type="project" value="TreeGrafter"/>
</dbReference>
<sequence>MEAEEHLAREYVQEFVLDHLDPADVKREVRISSPMMVNGSVVQLPGQVQAQGLALAPLTPPAHELEQPHPLYGQPHIQVQHGVLVKAPPGAASHLTTLSHPGTPPDTPPVSASPPPLQLHRGDRDSRDRGLFLHLQQPGSIVQDEMQGGTGGMGWLTQSLRQEPLDLRPHCPQEQTPEPHPEAWHTTPTHHHFQDLQHLQRHSRHTGGYITMSGHIEYYGGAGAGGGMLPAGGSGMSGMEDSMQGIPMQPGRPMSVCSVSSCGAGGPSPAHRTGNGLYSNCGSNNPQEELMNDELLMSLSVRELNKRLHGCPREEVVRLKQKRRTLKNRGYAQNCRSKRLQQRHDLETTNRNLQNELQRMKIELARVQQERDLYKQRCEILRTRQNHNHNHNHNHHQQQASQPQQQQPQPQQQPPQQHPTQNQQQQPQQQQQQQPPQQQHQPAPASPEVYL</sequence>
<evidence type="ECO:0000313" key="10">
    <source>
        <dbReference type="EMBL" id="KOC69708.1"/>
    </source>
</evidence>
<evidence type="ECO:0000256" key="7">
    <source>
        <dbReference type="ARBA" id="ARBA00023242"/>
    </source>
</evidence>
<name>A0A0L7RFV1_9HYME</name>
<dbReference type="GO" id="GO:0005634">
    <property type="term" value="C:nucleus"/>
    <property type="evidence" value="ECO:0007669"/>
    <property type="project" value="UniProtKB-SubCell"/>
</dbReference>
<dbReference type="OrthoDB" id="5974330at2759"/>
<evidence type="ECO:0000256" key="6">
    <source>
        <dbReference type="ARBA" id="ARBA00023163"/>
    </source>
</evidence>
<feature type="compositionally biased region" description="Low complexity" evidence="8">
    <location>
        <begin position="418"/>
        <end position="451"/>
    </location>
</feature>
<keyword evidence="3" id="KW-0678">Repressor</keyword>
<feature type="region of interest" description="Disordered" evidence="8">
    <location>
        <begin position="325"/>
        <end position="349"/>
    </location>
</feature>
<evidence type="ECO:0000256" key="5">
    <source>
        <dbReference type="ARBA" id="ARBA00023125"/>
    </source>
</evidence>
<dbReference type="STRING" id="597456.A0A0L7RFV1"/>
<dbReference type="Proteomes" id="UP000053825">
    <property type="component" value="Unassembled WGS sequence"/>
</dbReference>
<dbReference type="InterPro" id="IPR024874">
    <property type="entry name" value="Transcription_factor_Maf_fam"/>
</dbReference>
<gene>
    <name evidence="10" type="ORF">WH47_07895</name>
</gene>
<keyword evidence="11" id="KW-1185">Reference proteome</keyword>
<dbReference type="GO" id="GO:0000981">
    <property type="term" value="F:DNA-binding transcription factor activity, RNA polymerase II-specific"/>
    <property type="evidence" value="ECO:0007669"/>
    <property type="project" value="TreeGrafter"/>
</dbReference>
<keyword evidence="7" id="KW-0539">Nucleus</keyword>